<dbReference type="AlphaFoldDB" id="A0AAW1GUV7"/>
<evidence type="ECO:0000313" key="2">
    <source>
        <dbReference type="Proteomes" id="UP001443914"/>
    </source>
</evidence>
<evidence type="ECO:0000313" key="1">
    <source>
        <dbReference type="EMBL" id="KAK9667300.1"/>
    </source>
</evidence>
<protein>
    <submittedName>
        <fullName evidence="1">Uncharacterized protein</fullName>
    </submittedName>
</protein>
<gene>
    <name evidence="1" type="ORF">RND81_14G246400</name>
</gene>
<sequence>MLEEFKLQACYLLPVKSGEATELQEINLDDEEKSESFVHGEHSENTLEIDRVENTNDEKPASHPNLKILELVGFLGARCDVQLTLAIVDYARSLHTIICDTRGVRHTGTFFYSEAGNEYDVAKSRARKLAKIVAPKVKLVMI</sequence>
<dbReference type="EMBL" id="JBDFQZ010000014">
    <property type="protein sequence ID" value="KAK9667300.1"/>
    <property type="molecule type" value="Genomic_DNA"/>
</dbReference>
<keyword evidence="2" id="KW-1185">Reference proteome</keyword>
<accession>A0AAW1GUV7</accession>
<organism evidence="1 2">
    <name type="scientific">Saponaria officinalis</name>
    <name type="common">Common soapwort</name>
    <name type="synonym">Lychnis saponaria</name>
    <dbReference type="NCBI Taxonomy" id="3572"/>
    <lineage>
        <taxon>Eukaryota</taxon>
        <taxon>Viridiplantae</taxon>
        <taxon>Streptophyta</taxon>
        <taxon>Embryophyta</taxon>
        <taxon>Tracheophyta</taxon>
        <taxon>Spermatophyta</taxon>
        <taxon>Magnoliopsida</taxon>
        <taxon>eudicotyledons</taxon>
        <taxon>Gunneridae</taxon>
        <taxon>Pentapetalae</taxon>
        <taxon>Caryophyllales</taxon>
        <taxon>Caryophyllaceae</taxon>
        <taxon>Caryophylleae</taxon>
        <taxon>Saponaria</taxon>
    </lineage>
</organism>
<comment type="caution">
    <text evidence="1">The sequence shown here is derived from an EMBL/GenBank/DDBJ whole genome shotgun (WGS) entry which is preliminary data.</text>
</comment>
<reference evidence="1" key="1">
    <citation type="submission" date="2024-03" db="EMBL/GenBank/DDBJ databases">
        <title>WGS assembly of Saponaria officinalis var. Norfolk2.</title>
        <authorList>
            <person name="Jenkins J."/>
            <person name="Shu S."/>
            <person name="Grimwood J."/>
            <person name="Barry K."/>
            <person name="Goodstein D."/>
            <person name="Schmutz J."/>
            <person name="Leebens-Mack J."/>
            <person name="Osbourn A."/>
        </authorList>
    </citation>
    <scope>NUCLEOTIDE SEQUENCE [LARGE SCALE GENOMIC DNA]</scope>
    <source>
        <strain evidence="1">JIC</strain>
    </source>
</reference>
<dbReference type="Proteomes" id="UP001443914">
    <property type="component" value="Unassembled WGS sequence"/>
</dbReference>
<proteinExistence type="predicted"/>
<name>A0AAW1GUV7_SAPOF</name>